<dbReference type="AlphaFoldDB" id="A0A0X3BM90"/>
<evidence type="ECO:0000313" key="1">
    <source>
        <dbReference type="EMBL" id="CVK33262.1"/>
    </source>
</evidence>
<reference evidence="1 2" key="1">
    <citation type="submission" date="2016-01" db="EMBL/GenBank/DDBJ databases">
        <authorList>
            <person name="Manzoor S."/>
        </authorList>
    </citation>
    <scope>NUCLEOTIDE SEQUENCE [LARGE SCALE GENOMIC DNA]</scope>
    <source>
        <strain evidence="1">Methanoculleus sp MAB1</strain>
    </source>
</reference>
<accession>A0A0X3BM90</accession>
<proteinExistence type="predicted"/>
<sequence length="161" mass="19436">MNGIIMDAREREPLTLSDMQQNCMFEIVILFKGRDPQFKRDTDFKIFAKAWRKPIKPFTSLDNSNYPRKDKRNGEWTFQFDNYEWQGPGWNCHIQENRSDTNTMKNLNTILEIAKDYPESEAFFFSQEYADWERDRRTHPVRIHDEGYAALCRAGYYHYLR</sequence>
<dbReference type="Proteomes" id="UP000069850">
    <property type="component" value="Chromosome 1"/>
</dbReference>
<evidence type="ECO:0000313" key="2">
    <source>
        <dbReference type="Proteomes" id="UP000069850"/>
    </source>
</evidence>
<dbReference type="EMBL" id="LT158599">
    <property type="protein sequence ID" value="CVK33262.1"/>
    <property type="molecule type" value="Genomic_DNA"/>
</dbReference>
<name>A0A0X3BM90_9EURY</name>
<protein>
    <submittedName>
        <fullName evidence="1">Uncharacterized protein</fullName>
    </submittedName>
</protein>
<gene>
    <name evidence="1" type="ORF">MMAB1_2049</name>
</gene>
<dbReference type="KEGG" id="mema:MMAB1_2049"/>
<organism evidence="1 2">
    <name type="scientific">Methanoculleus bourgensis</name>
    <dbReference type="NCBI Taxonomy" id="83986"/>
    <lineage>
        <taxon>Archaea</taxon>
        <taxon>Methanobacteriati</taxon>
        <taxon>Methanobacteriota</taxon>
        <taxon>Stenosarchaea group</taxon>
        <taxon>Methanomicrobia</taxon>
        <taxon>Methanomicrobiales</taxon>
        <taxon>Methanomicrobiaceae</taxon>
        <taxon>Methanoculleus</taxon>
    </lineage>
</organism>